<dbReference type="Proteomes" id="UP000214747">
    <property type="component" value="Unassembled WGS sequence"/>
</dbReference>
<dbReference type="SUPFAM" id="SSF54975">
    <property type="entry name" value="Acylphosphatase/BLUF domain-like"/>
    <property type="match status" value="1"/>
</dbReference>
<dbReference type="PROSITE" id="PS50925">
    <property type="entry name" value="BLUF"/>
    <property type="match status" value="1"/>
</dbReference>
<sequence>MLVRLIYASRSRETITHDTIEGILAASRQRNPQQGITGVLCYSDTTFVQVLEGGRDQVNRLYGRLLRDDRHQDVILLAYESIDERQYSSWTMGKIRLDKINRSLLLKYSVTGELNPYDVSCCSTVALLNELASTAAFAQRD</sequence>
<dbReference type="GO" id="GO:0071949">
    <property type="term" value="F:FAD binding"/>
    <property type="evidence" value="ECO:0007669"/>
    <property type="project" value="InterPro"/>
</dbReference>
<protein>
    <submittedName>
        <fullName evidence="2">Blue light sensor protein</fullName>
    </submittedName>
</protein>
<evidence type="ECO:0000259" key="1">
    <source>
        <dbReference type="PROSITE" id="PS50925"/>
    </source>
</evidence>
<dbReference type="InterPro" id="IPR007024">
    <property type="entry name" value="BLUF_domain"/>
</dbReference>
<dbReference type="EMBL" id="NJGV01000024">
    <property type="protein sequence ID" value="OWY32601.1"/>
    <property type="molecule type" value="Genomic_DNA"/>
</dbReference>
<dbReference type="GO" id="GO:0009882">
    <property type="term" value="F:blue light photoreceptor activity"/>
    <property type="evidence" value="ECO:0007669"/>
    <property type="project" value="InterPro"/>
</dbReference>
<dbReference type="RefSeq" id="WP_088756908.1">
    <property type="nucleotide sequence ID" value="NZ_NJGV01000024.1"/>
</dbReference>
<proteinExistence type="predicted"/>
<keyword evidence="3" id="KW-1185">Reference proteome</keyword>
<evidence type="ECO:0000313" key="3">
    <source>
        <dbReference type="Proteomes" id="UP000214747"/>
    </source>
</evidence>
<reference evidence="2 3" key="1">
    <citation type="journal article" date="2010" name="Int. J. Syst. Evol. Microbiol.">
        <title>Reclassification of Herbaspirillum putei as a later heterotypic synonym of Herbaspirillum huttiense, with the description of H. huttiense subsp. huttiense subsp. nov. and H. huttiense subsp. putei subsp. nov., comb. nov., and description of Herbaspirillum aquaticum sp. nov.</title>
        <authorList>
            <person name="Dobritsa A.P."/>
            <person name="Reddy M.C."/>
            <person name="Samadpour M."/>
        </authorList>
    </citation>
    <scope>NUCLEOTIDE SEQUENCE [LARGE SCALE GENOMIC DNA]</scope>
    <source>
        <strain evidence="2 3">IEH 4430</strain>
    </source>
</reference>
<accession>A0A225SNC5</accession>
<organism evidence="2 3">
    <name type="scientific">Herbaspirillum aquaticum</name>
    <dbReference type="NCBI Taxonomy" id="568783"/>
    <lineage>
        <taxon>Bacteria</taxon>
        <taxon>Pseudomonadati</taxon>
        <taxon>Pseudomonadota</taxon>
        <taxon>Betaproteobacteria</taxon>
        <taxon>Burkholderiales</taxon>
        <taxon>Oxalobacteraceae</taxon>
        <taxon>Herbaspirillum</taxon>
    </lineage>
</organism>
<dbReference type="Pfam" id="PF04940">
    <property type="entry name" value="BLUF"/>
    <property type="match status" value="1"/>
</dbReference>
<comment type="caution">
    <text evidence="2">The sequence shown here is derived from an EMBL/GenBank/DDBJ whole genome shotgun (WGS) entry which is preliminary data.</text>
</comment>
<dbReference type="SMART" id="SM01034">
    <property type="entry name" value="BLUF"/>
    <property type="match status" value="1"/>
</dbReference>
<name>A0A225SNC5_9BURK</name>
<dbReference type="Gene3D" id="3.30.70.100">
    <property type="match status" value="1"/>
</dbReference>
<evidence type="ECO:0000313" key="2">
    <source>
        <dbReference type="EMBL" id="OWY32601.1"/>
    </source>
</evidence>
<feature type="domain" description="BLUF" evidence="1">
    <location>
        <begin position="2"/>
        <end position="93"/>
    </location>
</feature>
<gene>
    <name evidence="2" type="ORF">CEJ45_20380</name>
</gene>
<dbReference type="InterPro" id="IPR036046">
    <property type="entry name" value="Acylphosphatase-like_dom_sf"/>
</dbReference>
<dbReference type="AlphaFoldDB" id="A0A225SNC5"/>